<proteinExistence type="predicted"/>
<dbReference type="AlphaFoldDB" id="A0A6A5TBQ5"/>
<keyword evidence="3" id="KW-1185">Reference proteome</keyword>
<accession>A0A6A5TBQ5</accession>
<keyword evidence="1" id="KW-0732">Signal</keyword>
<evidence type="ECO:0000256" key="1">
    <source>
        <dbReference type="SAM" id="SignalP"/>
    </source>
</evidence>
<dbReference type="GO" id="GO:0051118">
    <property type="term" value="F:glucan endo-1,3-alpha-glucosidase activity"/>
    <property type="evidence" value="ECO:0007669"/>
    <property type="project" value="InterPro"/>
</dbReference>
<dbReference type="EMBL" id="ML977041">
    <property type="protein sequence ID" value="KAF1949169.1"/>
    <property type="molecule type" value="Genomic_DNA"/>
</dbReference>
<evidence type="ECO:0000313" key="3">
    <source>
        <dbReference type="Proteomes" id="UP000800035"/>
    </source>
</evidence>
<dbReference type="CDD" id="cd11577">
    <property type="entry name" value="GH71"/>
    <property type="match status" value="1"/>
</dbReference>
<organism evidence="2 3">
    <name type="scientific">Byssothecium circinans</name>
    <dbReference type="NCBI Taxonomy" id="147558"/>
    <lineage>
        <taxon>Eukaryota</taxon>
        <taxon>Fungi</taxon>
        <taxon>Dikarya</taxon>
        <taxon>Ascomycota</taxon>
        <taxon>Pezizomycotina</taxon>
        <taxon>Dothideomycetes</taxon>
        <taxon>Pleosporomycetidae</taxon>
        <taxon>Pleosporales</taxon>
        <taxon>Massarineae</taxon>
        <taxon>Massarinaceae</taxon>
        <taxon>Byssothecium</taxon>
    </lineage>
</organism>
<dbReference type="InterPro" id="IPR005197">
    <property type="entry name" value="Glyco_hydro_71"/>
</dbReference>
<evidence type="ECO:0000313" key="2">
    <source>
        <dbReference type="EMBL" id="KAF1949169.1"/>
    </source>
</evidence>
<dbReference type="OrthoDB" id="3257981at2759"/>
<reference evidence="2" key="1">
    <citation type="journal article" date="2020" name="Stud. Mycol.">
        <title>101 Dothideomycetes genomes: a test case for predicting lifestyles and emergence of pathogens.</title>
        <authorList>
            <person name="Haridas S."/>
            <person name="Albert R."/>
            <person name="Binder M."/>
            <person name="Bloem J."/>
            <person name="Labutti K."/>
            <person name="Salamov A."/>
            <person name="Andreopoulos B."/>
            <person name="Baker S."/>
            <person name="Barry K."/>
            <person name="Bills G."/>
            <person name="Bluhm B."/>
            <person name="Cannon C."/>
            <person name="Castanera R."/>
            <person name="Culley D."/>
            <person name="Daum C."/>
            <person name="Ezra D."/>
            <person name="Gonzalez J."/>
            <person name="Henrissat B."/>
            <person name="Kuo A."/>
            <person name="Liang C."/>
            <person name="Lipzen A."/>
            <person name="Lutzoni F."/>
            <person name="Magnuson J."/>
            <person name="Mondo S."/>
            <person name="Nolan M."/>
            <person name="Ohm R."/>
            <person name="Pangilinan J."/>
            <person name="Park H.-J."/>
            <person name="Ramirez L."/>
            <person name="Alfaro M."/>
            <person name="Sun H."/>
            <person name="Tritt A."/>
            <person name="Yoshinaga Y."/>
            <person name="Zwiers L.-H."/>
            <person name="Turgeon B."/>
            <person name="Goodwin S."/>
            <person name="Spatafora J."/>
            <person name="Crous P."/>
            <person name="Grigoriev I."/>
        </authorList>
    </citation>
    <scope>NUCLEOTIDE SEQUENCE</scope>
    <source>
        <strain evidence="2">CBS 675.92</strain>
    </source>
</reference>
<feature type="signal peptide" evidence="1">
    <location>
        <begin position="1"/>
        <end position="20"/>
    </location>
</feature>
<dbReference type="Pfam" id="PF03659">
    <property type="entry name" value="Glyco_hydro_71"/>
    <property type="match status" value="1"/>
</dbReference>
<sequence>MMWFNLFFFAIASFLNTATAQRVFAHVIVGINGAYTKAQWISDIRLAQTAGIDGFVLNIGTPWAGTIETQVSLAFQASNEVANEFKLFFSFDYNGGSADVKAWPSGDVSKALSAYIENYSYAKHPYTRGQNTGKAIVSTFEGPDNVGDWTSLKAQFSSRGIYFIPNYSSKDPAWHKQHLDVIDGVFSWNMWPNGPHDMDTNPSTDPDVAWKSVNGQYMMGVSPWFFTDLPNYQKRMLWRGDDLWHQRWEHVYDIKPQFVQIVTWNDFGESHYIGPIWDQGIPNQDGANAHWYVDNMNHDGWRALLPHYIATYKNGGVEPAVTTEKISYWYRLYPAAAGSANGVVCNAPWQQNYAPSECLQDKVFFTALIRSLPATVTVQIGTNAATSFTATKTGLNHFSQPFNGQTGAVSVKIVRNGAVVVQGSSRQISSGPSNGIQNFNAWVDSASA</sequence>
<gene>
    <name evidence="2" type="ORF">CC80DRAFT_497743</name>
</gene>
<feature type="chain" id="PRO_5025348028" evidence="1">
    <location>
        <begin position="21"/>
        <end position="448"/>
    </location>
</feature>
<dbReference type="Gene3D" id="3.20.20.80">
    <property type="entry name" value="Glycosidases"/>
    <property type="match status" value="1"/>
</dbReference>
<name>A0A6A5TBQ5_9PLEO</name>
<dbReference type="Proteomes" id="UP000800035">
    <property type="component" value="Unassembled WGS sequence"/>
</dbReference>
<keyword evidence="2" id="KW-0378">Hydrolase</keyword>
<protein>
    <submittedName>
        <fullName evidence="2">Glycoside hydrolase</fullName>
    </submittedName>
</protein>